<sequence length="300" mass="32999">MKTLSRLILVFLLVVVVVGTAFADPTTLTAVQLSPDLRVLTVTFQGQPGKHSAFVIENPSRLVIDFDETALARITTRVPVHREPVDMIRIGQENGRARVVVDFGNHPVPPFKLDRRHDSVVVHLGSGSIGGRPAPPKQQQAQAVKPKPPTARESRLNSPPAKRNDLNVKSAGIAENLIYVEVTDEKDPKRAYRLVFDLDKTDFSVRGATVSDPTGSVRRFHLVSSESTPQAKVDSLEKKETPPAVESSPSGKGKFKWGLQSGPQTGLQSDDEFTEQESMTRGPLKMERFQLKPRQSAQTN</sequence>
<evidence type="ECO:0000313" key="4">
    <source>
        <dbReference type="EMBL" id="AFM25338.1"/>
    </source>
</evidence>
<name>I4C6Z7_DESTA</name>
<reference evidence="5" key="1">
    <citation type="submission" date="2012-06" db="EMBL/GenBank/DDBJ databases">
        <title>Complete sequence of chromosome of Desulfomonile tiedjei DSM 6799.</title>
        <authorList>
            <person name="Lucas S."/>
            <person name="Copeland A."/>
            <person name="Lapidus A."/>
            <person name="Glavina del Rio T."/>
            <person name="Dalin E."/>
            <person name="Tice H."/>
            <person name="Bruce D."/>
            <person name="Goodwin L."/>
            <person name="Pitluck S."/>
            <person name="Peters L."/>
            <person name="Ovchinnikova G."/>
            <person name="Zeytun A."/>
            <person name="Lu M."/>
            <person name="Kyrpides N."/>
            <person name="Mavromatis K."/>
            <person name="Ivanova N."/>
            <person name="Brettin T."/>
            <person name="Detter J.C."/>
            <person name="Han C."/>
            <person name="Larimer F."/>
            <person name="Land M."/>
            <person name="Hauser L."/>
            <person name="Markowitz V."/>
            <person name="Cheng J.-F."/>
            <person name="Hugenholtz P."/>
            <person name="Woyke T."/>
            <person name="Wu D."/>
            <person name="Spring S."/>
            <person name="Schroeder M."/>
            <person name="Brambilla E."/>
            <person name="Klenk H.-P."/>
            <person name="Eisen J.A."/>
        </authorList>
    </citation>
    <scope>NUCLEOTIDE SEQUENCE [LARGE SCALE GENOMIC DNA]</scope>
    <source>
        <strain evidence="5">ATCC 49306 / DSM 6799 / DCB-1</strain>
    </source>
</reference>
<feature type="domain" description="AMIN" evidence="3">
    <location>
        <begin position="43"/>
        <end position="105"/>
    </location>
</feature>
<feature type="region of interest" description="Disordered" evidence="1">
    <location>
        <begin position="223"/>
        <end position="300"/>
    </location>
</feature>
<dbReference type="Proteomes" id="UP000006055">
    <property type="component" value="Chromosome"/>
</dbReference>
<dbReference type="InterPro" id="IPR021731">
    <property type="entry name" value="AMIN_dom"/>
</dbReference>
<feature type="signal peptide" evidence="2">
    <location>
        <begin position="1"/>
        <end position="23"/>
    </location>
</feature>
<organism evidence="4 5">
    <name type="scientific">Desulfomonile tiedjei (strain ATCC 49306 / DSM 6799 / DCB-1)</name>
    <dbReference type="NCBI Taxonomy" id="706587"/>
    <lineage>
        <taxon>Bacteria</taxon>
        <taxon>Pseudomonadati</taxon>
        <taxon>Thermodesulfobacteriota</taxon>
        <taxon>Desulfomonilia</taxon>
        <taxon>Desulfomonilales</taxon>
        <taxon>Desulfomonilaceae</taxon>
        <taxon>Desulfomonile</taxon>
    </lineage>
</organism>
<dbReference type="EMBL" id="CP003360">
    <property type="protein sequence ID" value="AFM25338.1"/>
    <property type="molecule type" value="Genomic_DNA"/>
</dbReference>
<feature type="region of interest" description="Disordered" evidence="1">
    <location>
        <begin position="124"/>
        <end position="168"/>
    </location>
</feature>
<dbReference type="Pfam" id="PF11741">
    <property type="entry name" value="AMIN"/>
    <property type="match status" value="1"/>
</dbReference>
<gene>
    <name evidence="4" type="ordered locus">Desti_2659</name>
</gene>
<dbReference type="RefSeq" id="WP_014810479.1">
    <property type="nucleotide sequence ID" value="NC_018025.1"/>
</dbReference>
<evidence type="ECO:0000259" key="3">
    <source>
        <dbReference type="Pfam" id="PF11741"/>
    </source>
</evidence>
<evidence type="ECO:0000256" key="2">
    <source>
        <dbReference type="SAM" id="SignalP"/>
    </source>
</evidence>
<dbReference type="KEGG" id="dti:Desti_2659"/>
<proteinExistence type="predicted"/>
<evidence type="ECO:0000256" key="1">
    <source>
        <dbReference type="SAM" id="MobiDB-lite"/>
    </source>
</evidence>
<keyword evidence="2" id="KW-0732">Signal</keyword>
<dbReference type="AlphaFoldDB" id="I4C6Z7"/>
<protein>
    <submittedName>
        <fullName evidence="4">Localisation of periplasmic protein complexes</fullName>
    </submittedName>
</protein>
<dbReference type="HOGENOM" id="CLU_926616_0_0_7"/>
<evidence type="ECO:0000313" key="5">
    <source>
        <dbReference type="Proteomes" id="UP000006055"/>
    </source>
</evidence>
<dbReference type="OrthoDB" id="9775096at2"/>
<keyword evidence="5" id="KW-1185">Reference proteome</keyword>
<dbReference type="eggNOG" id="COG4796">
    <property type="taxonomic scope" value="Bacteria"/>
</dbReference>
<feature type="chain" id="PRO_5003687201" evidence="2">
    <location>
        <begin position="24"/>
        <end position="300"/>
    </location>
</feature>
<dbReference type="Gene3D" id="2.60.40.3500">
    <property type="match status" value="1"/>
</dbReference>
<accession>I4C6Z7</accession>